<sequence length="152" mass="17490">MEALISQFNFLTNQACQDKDFDPYAIEDFMKLFEIEVYKSWAAVELQQEREVEEAEITMEKAEDYLDLRSWKMPSMSSEGLRMSGWQHPFWSLIGVDFKYFLKIGWGIVAKFLRATPPTLEEETYIEAAMNSASASMKAAFKGVSSNRVDPS</sequence>
<reference evidence="1 2" key="1">
    <citation type="submission" date="2014-04" db="EMBL/GenBank/DDBJ databases">
        <authorList>
            <consortium name="International Citrus Genome Consortium"/>
            <person name="Gmitter F."/>
            <person name="Chen C."/>
            <person name="Farmerie W."/>
            <person name="Harkins T."/>
            <person name="Desany B."/>
            <person name="Mohiuddin M."/>
            <person name="Kodira C."/>
            <person name="Borodovsky M."/>
            <person name="Lomsadze A."/>
            <person name="Burns P."/>
            <person name="Jenkins J."/>
            <person name="Prochnik S."/>
            <person name="Shu S."/>
            <person name="Chapman J."/>
            <person name="Pitluck S."/>
            <person name="Schmutz J."/>
            <person name="Rokhsar D."/>
        </authorList>
    </citation>
    <scope>NUCLEOTIDE SEQUENCE</scope>
</reference>
<evidence type="ECO:0000313" key="1">
    <source>
        <dbReference type="EMBL" id="KDO40720.1"/>
    </source>
</evidence>
<dbReference type="AlphaFoldDB" id="A0A067DGR0"/>
<organism evidence="1 2">
    <name type="scientific">Citrus sinensis</name>
    <name type="common">Sweet orange</name>
    <name type="synonym">Citrus aurantium var. sinensis</name>
    <dbReference type="NCBI Taxonomy" id="2711"/>
    <lineage>
        <taxon>Eukaryota</taxon>
        <taxon>Viridiplantae</taxon>
        <taxon>Streptophyta</taxon>
        <taxon>Embryophyta</taxon>
        <taxon>Tracheophyta</taxon>
        <taxon>Spermatophyta</taxon>
        <taxon>Magnoliopsida</taxon>
        <taxon>eudicotyledons</taxon>
        <taxon>Gunneridae</taxon>
        <taxon>Pentapetalae</taxon>
        <taxon>rosids</taxon>
        <taxon>malvids</taxon>
        <taxon>Sapindales</taxon>
        <taxon>Rutaceae</taxon>
        <taxon>Aurantioideae</taxon>
        <taxon>Citrus</taxon>
    </lineage>
</organism>
<name>A0A067DGR0_CITSI</name>
<keyword evidence="2" id="KW-1185">Reference proteome</keyword>
<dbReference type="PANTHER" id="PTHR37707">
    <property type="entry name" value="MATERNAL EFFECT EMBRYO ARREST 9"/>
    <property type="match status" value="1"/>
</dbReference>
<gene>
    <name evidence="1" type="ORF">CISIN_1g046802mg</name>
</gene>
<dbReference type="Proteomes" id="UP000027120">
    <property type="component" value="Unassembled WGS sequence"/>
</dbReference>
<dbReference type="SMR" id="A0A067DGR0"/>
<proteinExistence type="predicted"/>
<protein>
    <submittedName>
        <fullName evidence="1">Uncharacterized protein</fullName>
    </submittedName>
</protein>
<dbReference type="PANTHER" id="PTHR37707:SF1">
    <property type="entry name" value="MATERNAL EFFECT EMBRYO ARREST 9"/>
    <property type="match status" value="1"/>
</dbReference>
<dbReference type="EMBL" id="KK785846">
    <property type="protein sequence ID" value="KDO40720.1"/>
    <property type="molecule type" value="Genomic_DNA"/>
</dbReference>
<accession>A0A067DGR0</accession>
<evidence type="ECO:0000313" key="2">
    <source>
        <dbReference type="Proteomes" id="UP000027120"/>
    </source>
</evidence>